<dbReference type="AlphaFoldDB" id="A0A6A6H6A4"/>
<dbReference type="Proteomes" id="UP000800092">
    <property type="component" value="Unassembled WGS sequence"/>
</dbReference>
<gene>
    <name evidence="2" type="ORF">EV356DRAFT_533607</name>
</gene>
<accession>A0A6A6H6A4</accession>
<dbReference type="EMBL" id="ML991805">
    <property type="protein sequence ID" value="KAF2233606.1"/>
    <property type="molecule type" value="Genomic_DNA"/>
</dbReference>
<evidence type="ECO:0000313" key="3">
    <source>
        <dbReference type="Proteomes" id="UP000800092"/>
    </source>
</evidence>
<organism evidence="2 3">
    <name type="scientific">Viridothelium virens</name>
    <name type="common">Speckled blister lichen</name>
    <name type="synonym">Trypethelium virens</name>
    <dbReference type="NCBI Taxonomy" id="1048519"/>
    <lineage>
        <taxon>Eukaryota</taxon>
        <taxon>Fungi</taxon>
        <taxon>Dikarya</taxon>
        <taxon>Ascomycota</taxon>
        <taxon>Pezizomycotina</taxon>
        <taxon>Dothideomycetes</taxon>
        <taxon>Dothideomycetes incertae sedis</taxon>
        <taxon>Trypetheliales</taxon>
        <taxon>Trypetheliaceae</taxon>
        <taxon>Viridothelium</taxon>
    </lineage>
</organism>
<sequence length="271" mass="31106">MADFDDSDWSDDVSESDAQRSNYPFPLDRFTLNIRGPQLSLEEFKAELHRITRNSTEDELCEIHGKLEKPGTRFLHLGARNGVDYGMMNGLDGRFIMTGEHHKGELNFDVHSSATLAAFFIDELKTQEILMRPVGEDEPYAKPDLGPSLEIGTLITYSDKEGWNDTRFSVFKCLVDDSLWIVAQPRFFGYHVDSNNYALWERAEPRRRTYTLEGFDTPISCAQLTLDENDFGYDAGMQSFKHPKRTTARKLFDFTRAHSGGFVLEFAERFD</sequence>
<evidence type="ECO:0000313" key="2">
    <source>
        <dbReference type="EMBL" id="KAF2233606.1"/>
    </source>
</evidence>
<feature type="compositionally biased region" description="Acidic residues" evidence="1">
    <location>
        <begin position="1"/>
        <end position="15"/>
    </location>
</feature>
<keyword evidence="3" id="KW-1185">Reference proteome</keyword>
<proteinExistence type="predicted"/>
<feature type="region of interest" description="Disordered" evidence="1">
    <location>
        <begin position="1"/>
        <end position="20"/>
    </location>
</feature>
<reference evidence="2" key="1">
    <citation type="journal article" date="2020" name="Stud. Mycol.">
        <title>101 Dothideomycetes genomes: a test case for predicting lifestyles and emergence of pathogens.</title>
        <authorList>
            <person name="Haridas S."/>
            <person name="Albert R."/>
            <person name="Binder M."/>
            <person name="Bloem J."/>
            <person name="Labutti K."/>
            <person name="Salamov A."/>
            <person name="Andreopoulos B."/>
            <person name="Baker S."/>
            <person name="Barry K."/>
            <person name="Bills G."/>
            <person name="Bluhm B."/>
            <person name="Cannon C."/>
            <person name="Castanera R."/>
            <person name="Culley D."/>
            <person name="Daum C."/>
            <person name="Ezra D."/>
            <person name="Gonzalez J."/>
            <person name="Henrissat B."/>
            <person name="Kuo A."/>
            <person name="Liang C."/>
            <person name="Lipzen A."/>
            <person name="Lutzoni F."/>
            <person name="Magnuson J."/>
            <person name="Mondo S."/>
            <person name="Nolan M."/>
            <person name="Ohm R."/>
            <person name="Pangilinan J."/>
            <person name="Park H.-J."/>
            <person name="Ramirez L."/>
            <person name="Alfaro M."/>
            <person name="Sun H."/>
            <person name="Tritt A."/>
            <person name="Yoshinaga Y."/>
            <person name="Zwiers L.-H."/>
            <person name="Turgeon B."/>
            <person name="Goodwin S."/>
            <person name="Spatafora J."/>
            <person name="Crous P."/>
            <person name="Grigoriev I."/>
        </authorList>
    </citation>
    <scope>NUCLEOTIDE SEQUENCE</scope>
    <source>
        <strain evidence="2">Tuck. ex Michener</strain>
    </source>
</reference>
<evidence type="ECO:0000256" key="1">
    <source>
        <dbReference type="SAM" id="MobiDB-lite"/>
    </source>
</evidence>
<name>A0A6A6H6A4_VIRVR</name>
<protein>
    <submittedName>
        <fullName evidence="2">Uncharacterized protein</fullName>
    </submittedName>
</protein>